<reference evidence="1" key="1">
    <citation type="submission" date="2021-04" db="EMBL/GenBank/DDBJ databases">
        <title>Oceanospirillales bacteria with DddD are important DMSP degraders in coastal seawater.</title>
        <authorList>
            <person name="Liu J."/>
        </authorList>
    </citation>
    <scope>NUCLEOTIDE SEQUENCE</scope>
    <source>
        <strain evidence="1">D13-1</strain>
    </source>
</reference>
<name>A0ABY5HSG7_9GAMM</name>
<dbReference type="RefSeq" id="WP_255856087.1">
    <property type="nucleotide sequence ID" value="NZ_CP073347.1"/>
</dbReference>
<organism evidence="1 2">
    <name type="scientific">Marinobacterium rhizophilum</name>
    <dbReference type="NCBI Taxonomy" id="420402"/>
    <lineage>
        <taxon>Bacteria</taxon>
        <taxon>Pseudomonadati</taxon>
        <taxon>Pseudomonadota</taxon>
        <taxon>Gammaproteobacteria</taxon>
        <taxon>Oceanospirillales</taxon>
        <taxon>Oceanospirillaceae</taxon>
        <taxon>Marinobacterium</taxon>
    </lineage>
</organism>
<evidence type="ECO:0000313" key="1">
    <source>
        <dbReference type="EMBL" id="UTW13896.1"/>
    </source>
</evidence>
<proteinExistence type="predicted"/>
<dbReference type="Proteomes" id="UP001058461">
    <property type="component" value="Chromosome"/>
</dbReference>
<protein>
    <submittedName>
        <fullName evidence="1">Uncharacterized protein</fullName>
    </submittedName>
</protein>
<gene>
    <name evidence="1" type="ORF">KDW95_09770</name>
</gene>
<dbReference type="EMBL" id="CP073347">
    <property type="protein sequence ID" value="UTW13896.1"/>
    <property type="molecule type" value="Genomic_DNA"/>
</dbReference>
<accession>A0ABY5HSG7</accession>
<sequence>MRLQFFQRLLDQLHGSVAVMNQAGTLLLVSELAQRQFVLTPGLQVEVLHREGDRILLRQPTTQQLHSAQVIRWLKLEFLLFQRPPREPLADAPAAMPADSELIEFCARTDIQSRLEPQQRRQLQRLLEDAAGVESVEPVVSADLQAATVEPLGLIEQAFAPALEGVDEFFLQAPSVLGSIYGDRGQLASALRSLVVTLVTQRCSRRLLVRLHQIESELLITVQDIGDLQLPRMTRLGTDEPWSEPVMHSPEACAVIERHGGQLRLRGDMAQGRVTFSFPIAVKNVFD</sequence>
<keyword evidence="2" id="KW-1185">Reference proteome</keyword>
<evidence type="ECO:0000313" key="2">
    <source>
        <dbReference type="Proteomes" id="UP001058461"/>
    </source>
</evidence>